<keyword evidence="2" id="KW-1185">Reference proteome</keyword>
<dbReference type="GO" id="GO:0005739">
    <property type="term" value="C:mitochondrion"/>
    <property type="evidence" value="ECO:0007669"/>
    <property type="project" value="TreeGrafter"/>
</dbReference>
<dbReference type="PANTHER" id="PTHR10226:SF7">
    <property type="entry name" value="A-KINASE ANCHOR PROTEIN SPHKAP"/>
    <property type="match status" value="1"/>
</dbReference>
<dbReference type="PANTHER" id="PTHR10226">
    <property type="entry name" value="A KINASE ANCHOR PROTEIN"/>
    <property type="match status" value="1"/>
</dbReference>
<dbReference type="InterPro" id="IPR008382">
    <property type="entry name" value="SPHK1-interactor_AKAP_110"/>
</dbReference>
<gene>
    <name evidence="1" type="ORF">J4Q44_G00329660</name>
</gene>
<proteinExistence type="predicted"/>
<dbReference type="EMBL" id="JAGTTL010000032">
    <property type="protein sequence ID" value="KAK6296824.1"/>
    <property type="molecule type" value="Genomic_DNA"/>
</dbReference>
<evidence type="ECO:0000313" key="1">
    <source>
        <dbReference type="EMBL" id="KAK6296824.1"/>
    </source>
</evidence>
<organism evidence="1 2">
    <name type="scientific">Coregonus suidteri</name>
    <dbReference type="NCBI Taxonomy" id="861788"/>
    <lineage>
        <taxon>Eukaryota</taxon>
        <taxon>Metazoa</taxon>
        <taxon>Chordata</taxon>
        <taxon>Craniata</taxon>
        <taxon>Vertebrata</taxon>
        <taxon>Euteleostomi</taxon>
        <taxon>Actinopterygii</taxon>
        <taxon>Neopterygii</taxon>
        <taxon>Teleostei</taxon>
        <taxon>Protacanthopterygii</taxon>
        <taxon>Salmoniformes</taxon>
        <taxon>Salmonidae</taxon>
        <taxon>Coregoninae</taxon>
        <taxon>Coregonus</taxon>
    </lineage>
</organism>
<name>A0AAN8Q9T0_9TELE</name>
<reference evidence="1 2" key="1">
    <citation type="submission" date="2021-04" db="EMBL/GenBank/DDBJ databases">
        <authorList>
            <person name="De Guttry C."/>
            <person name="Zahm M."/>
            <person name="Klopp C."/>
            <person name="Cabau C."/>
            <person name="Louis A."/>
            <person name="Berthelot C."/>
            <person name="Parey E."/>
            <person name="Roest Crollius H."/>
            <person name="Montfort J."/>
            <person name="Robinson-Rechavi M."/>
            <person name="Bucao C."/>
            <person name="Bouchez O."/>
            <person name="Gislard M."/>
            <person name="Lluch J."/>
            <person name="Milhes M."/>
            <person name="Lampietro C."/>
            <person name="Lopez Roques C."/>
            <person name="Donnadieu C."/>
            <person name="Braasch I."/>
            <person name="Desvignes T."/>
            <person name="Postlethwait J."/>
            <person name="Bobe J."/>
            <person name="Wedekind C."/>
            <person name="Guiguen Y."/>
        </authorList>
    </citation>
    <scope>NUCLEOTIDE SEQUENCE [LARGE SCALE GENOMIC DNA]</scope>
    <source>
        <strain evidence="1">Cs_M1</strain>
        <tissue evidence="1">Blood</tissue>
    </source>
</reference>
<comment type="caution">
    <text evidence="1">The sequence shown here is derived from an EMBL/GenBank/DDBJ whole genome shotgun (WGS) entry which is preliminary data.</text>
</comment>
<evidence type="ECO:0000313" key="2">
    <source>
        <dbReference type="Proteomes" id="UP001356427"/>
    </source>
</evidence>
<dbReference type="GO" id="GO:0051018">
    <property type="term" value="F:protein kinase A binding"/>
    <property type="evidence" value="ECO:0007669"/>
    <property type="project" value="TreeGrafter"/>
</dbReference>
<sequence>MNNIARFTAAPYCSLHKSLILSPFQRQEMSFSSVWICRNGNSSTSSLGLADLEGFSDIPTQSTVNSEEAEKDYLRENVDEGISLRSVGGSSNHRELLVVNCDLDPECVDSELRLALQWIAASELGLHAVYFRKCKDRRTSKVGAAQHIQFQRVVQLVSQKAWRIRDLFSAVIQFCKLHQEEEDGGSSLTSLFDWLLETH</sequence>
<accession>A0AAN8Q9T0</accession>
<dbReference type="Proteomes" id="UP001356427">
    <property type="component" value="Unassembled WGS sequence"/>
</dbReference>
<dbReference type="AlphaFoldDB" id="A0AAN8Q9T0"/>
<protein>
    <submittedName>
        <fullName evidence="1">Uncharacterized protein</fullName>
    </submittedName>
</protein>